<dbReference type="Gene3D" id="3.40.50.300">
    <property type="entry name" value="P-loop containing nucleotide triphosphate hydrolases"/>
    <property type="match status" value="1"/>
</dbReference>
<dbReference type="PRINTS" id="PR00449">
    <property type="entry name" value="RASTRNSFRMNG"/>
</dbReference>
<dbReference type="InterPro" id="IPR001806">
    <property type="entry name" value="Small_GTPase"/>
</dbReference>
<keyword evidence="6" id="KW-1185">Reference proteome</keyword>
<reference evidence="5 6" key="1">
    <citation type="journal article" date="2022" name="Nat. Ecol. Evol.">
        <title>A masculinizing supergene underlies an exaggerated male reproductive morph in a spider.</title>
        <authorList>
            <person name="Hendrickx F."/>
            <person name="De Corte Z."/>
            <person name="Sonet G."/>
            <person name="Van Belleghem S.M."/>
            <person name="Kostlbacher S."/>
            <person name="Vangestel C."/>
        </authorList>
    </citation>
    <scope>NUCLEOTIDE SEQUENCE [LARGE SCALE GENOMIC DNA]</scope>
    <source>
        <strain evidence="5">W744_W776</strain>
    </source>
</reference>
<dbReference type="PROSITE" id="PS51421">
    <property type="entry name" value="RAS"/>
    <property type="match status" value="1"/>
</dbReference>
<dbReference type="SMART" id="SM00174">
    <property type="entry name" value="RHO"/>
    <property type="match status" value="1"/>
</dbReference>
<dbReference type="EC" id="3.6.5.2" evidence="2"/>
<protein>
    <recommendedName>
        <fullName evidence="2">small monomeric GTPase</fullName>
        <ecNumber evidence="2">3.6.5.2</ecNumber>
    </recommendedName>
</protein>
<dbReference type="SMART" id="SM00175">
    <property type="entry name" value="RAB"/>
    <property type="match status" value="1"/>
</dbReference>
<dbReference type="EMBL" id="JAFNEN010000038">
    <property type="protein sequence ID" value="KAG8198535.1"/>
    <property type="molecule type" value="Genomic_DNA"/>
</dbReference>
<comment type="caution">
    <text evidence="5">The sequence shown here is derived from an EMBL/GenBank/DDBJ whole genome shotgun (WGS) entry which is preliminary data.</text>
</comment>
<evidence type="ECO:0000313" key="5">
    <source>
        <dbReference type="EMBL" id="KAG8198535.1"/>
    </source>
</evidence>
<dbReference type="SMART" id="SM00173">
    <property type="entry name" value="RAS"/>
    <property type="match status" value="1"/>
</dbReference>
<evidence type="ECO:0000256" key="1">
    <source>
        <dbReference type="ARBA" id="ARBA00008344"/>
    </source>
</evidence>
<comment type="catalytic activity">
    <reaction evidence="4">
        <text>GTP + H2O = GDP + phosphate + H(+)</text>
        <dbReference type="Rhea" id="RHEA:19669"/>
        <dbReference type="ChEBI" id="CHEBI:15377"/>
        <dbReference type="ChEBI" id="CHEBI:15378"/>
        <dbReference type="ChEBI" id="CHEBI:37565"/>
        <dbReference type="ChEBI" id="CHEBI:43474"/>
        <dbReference type="ChEBI" id="CHEBI:58189"/>
        <dbReference type="EC" id="3.6.5.2"/>
    </reaction>
</comment>
<dbReference type="GO" id="GO:0005525">
    <property type="term" value="F:GTP binding"/>
    <property type="evidence" value="ECO:0007669"/>
    <property type="project" value="InterPro"/>
</dbReference>
<evidence type="ECO:0000256" key="4">
    <source>
        <dbReference type="ARBA" id="ARBA00048098"/>
    </source>
</evidence>
<comment type="similarity">
    <text evidence="1">Belongs to the small GTPase superfamily. Ras family.</text>
</comment>
<dbReference type="NCBIfam" id="TIGR00231">
    <property type="entry name" value="small_GTP"/>
    <property type="match status" value="1"/>
</dbReference>
<evidence type="ECO:0000313" key="6">
    <source>
        <dbReference type="Proteomes" id="UP000827092"/>
    </source>
</evidence>
<dbReference type="GO" id="GO:0003925">
    <property type="term" value="F:G protein activity"/>
    <property type="evidence" value="ECO:0007669"/>
    <property type="project" value="UniProtKB-EC"/>
</dbReference>
<dbReference type="Pfam" id="PF00071">
    <property type="entry name" value="Ras"/>
    <property type="match status" value="1"/>
</dbReference>
<dbReference type="PROSITE" id="PS51419">
    <property type="entry name" value="RAB"/>
    <property type="match status" value="1"/>
</dbReference>
<name>A0AAV6VPW2_9ARAC</name>
<dbReference type="InterPro" id="IPR005225">
    <property type="entry name" value="Small_GTP-bd"/>
</dbReference>
<dbReference type="InterPro" id="IPR051065">
    <property type="entry name" value="Ras-related_GTPase"/>
</dbReference>
<dbReference type="InterPro" id="IPR027417">
    <property type="entry name" value="P-loop_NTPase"/>
</dbReference>
<sequence length="215" mass="24107">MTSAMRSIRRKKSSLSEVKIAVIGAPGVGKSALTVRFLTKRYIGEYDHHAENKYKNEVLVDNEPVLFEIIDTCPKLQPDSEFPKDEILLWADGFLMVYSIIDASSFTYLVEAKKLIKTLRPPSPGGMHPSCPILVVGNKADLIHLRQVAAEDGEKLAKEHEASFIEVAASEHVTQVADAFCELCREVQVYRRRSKQSLLDRIKYGTKNSKSDAKK</sequence>
<accession>A0AAV6VPW2</accession>
<gene>
    <name evidence="5" type="ORF">JTE90_026438</name>
</gene>
<dbReference type="Proteomes" id="UP000827092">
    <property type="component" value="Unassembled WGS sequence"/>
</dbReference>
<proteinExistence type="inferred from homology"/>
<evidence type="ECO:0000256" key="3">
    <source>
        <dbReference type="ARBA" id="ARBA00022801"/>
    </source>
</evidence>
<keyword evidence="3" id="KW-0378">Hydrolase</keyword>
<dbReference type="SUPFAM" id="SSF52540">
    <property type="entry name" value="P-loop containing nucleoside triphosphate hydrolases"/>
    <property type="match status" value="1"/>
</dbReference>
<evidence type="ECO:0000256" key="2">
    <source>
        <dbReference type="ARBA" id="ARBA00011984"/>
    </source>
</evidence>
<dbReference type="AlphaFoldDB" id="A0AAV6VPW2"/>
<dbReference type="PANTHER" id="PTHR45704">
    <property type="entry name" value="RAS-LIKE FAMILY MEMBER 11"/>
    <property type="match status" value="1"/>
</dbReference>
<organism evidence="5 6">
    <name type="scientific">Oedothorax gibbosus</name>
    <dbReference type="NCBI Taxonomy" id="931172"/>
    <lineage>
        <taxon>Eukaryota</taxon>
        <taxon>Metazoa</taxon>
        <taxon>Ecdysozoa</taxon>
        <taxon>Arthropoda</taxon>
        <taxon>Chelicerata</taxon>
        <taxon>Arachnida</taxon>
        <taxon>Araneae</taxon>
        <taxon>Araneomorphae</taxon>
        <taxon>Entelegynae</taxon>
        <taxon>Araneoidea</taxon>
        <taxon>Linyphiidae</taxon>
        <taxon>Erigoninae</taxon>
        <taxon>Oedothorax</taxon>
    </lineage>
</organism>